<feature type="signal peptide" evidence="4">
    <location>
        <begin position="1"/>
        <end position="32"/>
    </location>
</feature>
<organism evidence="5 6">
    <name type="scientific">Thiorhodovibrio frisius</name>
    <dbReference type="NCBI Taxonomy" id="631362"/>
    <lineage>
        <taxon>Bacteria</taxon>
        <taxon>Pseudomonadati</taxon>
        <taxon>Pseudomonadota</taxon>
        <taxon>Gammaproteobacteria</taxon>
        <taxon>Chromatiales</taxon>
        <taxon>Chromatiaceae</taxon>
        <taxon>Thiorhodovibrio</taxon>
    </lineage>
</organism>
<feature type="non-terminal residue" evidence="5">
    <location>
        <position position="304"/>
    </location>
</feature>
<dbReference type="RefSeq" id="WP_009149785.1">
    <property type="nucleotide sequence ID" value="NZ_JH603169.1"/>
</dbReference>
<accession>H8Z305</accession>
<dbReference type="InterPro" id="IPR009003">
    <property type="entry name" value="Peptidase_S1_PA"/>
</dbReference>
<evidence type="ECO:0000256" key="4">
    <source>
        <dbReference type="SAM" id="SignalP"/>
    </source>
</evidence>
<dbReference type="GO" id="GO:0006508">
    <property type="term" value="P:proteolysis"/>
    <property type="evidence" value="ECO:0007669"/>
    <property type="project" value="UniProtKB-KW"/>
</dbReference>
<keyword evidence="3" id="KW-1133">Transmembrane helix</keyword>
<evidence type="ECO:0000313" key="6">
    <source>
        <dbReference type="Proteomes" id="UP000002964"/>
    </source>
</evidence>
<dbReference type="SUPFAM" id="SSF50494">
    <property type="entry name" value="Trypsin-like serine proteases"/>
    <property type="match status" value="1"/>
</dbReference>
<dbReference type="PANTHER" id="PTHR43343:SF3">
    <property type="entry name" value="PROTEASE DO-LIKE 8, CHLOROPLASTIC"/>
    <property type="match status" value="1"/>
</dbReference>
<keyword evidence="1 5" id="KW-0645">Protease</keyword>
<dbReference type="AlphaFoldDB" id="H8Z305"/>
<keyword evidence="3" id="KW-0812">Transmembrane</keyword>
<dbReference type="Gene3D" id="2.40.10.120">
    <property type="match status" value="1"/>
</dbReference>
<dbReference type="Proteomes" id="UP000002964">
    <property type="component" value="Unassembled WGS sequence"/>
</dbReference>
<evidence type="ECO:0000256" key="3">
    <source>
        <dbReference type="SAM" id="Phobius"/>
    </source>
</evidence>
<dbReference type="Pfam" id="PF13365">
    <property type="entry name" value="Trypsin_2"/>
    <property type="match status" value="1"/>
</dbReference>
<sequence length="304" mass="31517">MTKPRIDLRTAAALVLALTALSTLLTSTPLRASDDATRAHMDAATLRVLCLSEDGTELGTGSGFVIGDGRHVVTNWHVVDCTAAAGQAAVLISATERDERDPASEPVVGVRVVSSDTNRDLAILALDRPLRRPAVTFASAATVRKLDPVVAYGFPGVADREDAGDLADPSATTGVVSRIDPAAPGADLPRLIQLDAAINPGNSGGPLFDAAGRVIGINTMKALTEVATTDPDSDGTPVRVPLGEGIGWAVVSDELLPYLDRLGIPYRVESTRPEAAGHALSGGVWLTIAALALGLMVLTLLARR</sequence>
<evidence type="ECO:0000256" key="2">
    <source>
        <dbReference type="ARBA" id="ARBA00022801"/>
    </source>
</evidence>
<dbReference type="PANTHER" id="PTHR43343">
    <property type="entry name" value="PEPTIDASE S12"/>
    <property type="match status" value="1"/>
</dbReference>
<evidence type="ECO:0000313" key="5">
    <source>
        <dbReference type="EMBL" id="EIC22777.1"/>
    </source>
</evidence>
<evidence type="ECO:0000256" key="1">
    <source>
        <dbReference type="ARBA" id="ARBA00022670"/>
    </source>
</evidence>
<keyword evidence="2" id="KW-0378">Hydrolase</keyword>
<feature type="chain" id="PRO_5003618365" evidence="4">
    <location>
        <begin position="33"/>
        <end position="304"/>
    </location>
</feature>
<dbReference type="GO" id="GO:0004252">
    <property type="term" value="F:serine-type endopeptidase activity"/>
    <property type="evidence" value="ECO:0007669"/>
    <property type="project" value="InterPro"/>
</dbReference>
<keyword evidence="3" id="KW-0472">Membrane</keyword>
<dbReference type="OrthoDB" id="212300at2"/>
<gene>
    <name evidence="5" type="ORF">Thi970DRAFT_03061</name>
</gene>
<feature type="transmembrane region" description="Helical" evidence="3">
    <location>
        <begin position="282"/>
        <end position="302"/>
    </location>
</feature>
<protein>
    <submittedName>
        <fullName evidence="5">Trypsin-like serine protease with C-terminal PDZ domain</fullName>
    </submittedName>
</protein>
<dbReference type="HOGENOM" id="CLU_916844_0_0_6"/>
<reference evidence="6" key="1">
    <citation type="submission" date="2011-06" db="EMBL/GenBank/DDBJ databases">
        <authorList>
            <consortium name="US DOE Joint Genome Institute (JGI-PGF)"/>
            <person name="Lucas S."/>
            <person name="Han J."/>
            <person name="Lapidus A."/>
            <person name="Cheng J.-F."/>
            <person name="Goodwin L."/>
            <person name="Pitluck S."/>
            <person name="Peters L."/>
            <person name="Land M.L."/>
            <person name="Hauser L."/>
            <person name="Vogl K."/>
            <person name="Liu Z."/>
            <person name="Overmann J."/>
            <person name="Frigaard N.-U."/>
            <person name="Bryant D.A."/>
            <person name="Woyke T.J."/>
        </authorList>
    </citation>
    <scope>NUCLEOTIDE SEQUENCE [LARGE SCALE GENOMIC DNA]</scope>
    <source>
        <strain evidence="6">970</strain>
    </source>
</reference>
<dbReference type="STRING" id="631362.Thi970DRAFT_03061"/>
<keyword evidence="6" id="KW-1185">Reference proteome</keyword>
<name>H8Z305_9GAMM</name>
<keyword evidence="4" id="KW-0732">Signal</keyword>
<proteinExistence type="predicted"/>
<dbReference type="EMBL" id="JH603169">
    <property type="protein sequence ID" value="EIC22777.1"/>
    <property type="molecule type" value="Genomic_DNA"/>
</dbReference>
<reference evidence="5 6" key="2">
    <citation type="submission" date="2011-11" db="EMBL/GenBank/DDBJ databases">
        <authorList>
            <consortium name="US DOE Joint Genome Institute"/>
            <person name="Lucas S."/>
            <person name="Han J."/>
            <person name="Lapidus A."/>
            <person name="Cheng J.-F."/>
            <person name="Goodwin L."/>
            <person name="Pitluck S."/>
            <person name="Peters L."/>
            <person name="Ovchinnikova G."/>
            <person name="Zhang X."/>
            <person name="Detter J.C."/>
            <person name="Han C."/>
            <person name="Tapia R."/>
            <person name="Land M."/>
            <person name="Hauser L."/>
            <person name="Kyrpides N."/>
            <person name="Ivanova N."/>
            <person name="Pagani I."/>
            <person name="Vogl K."/>
            <person name="Liu Z."/>
            <person name="Overmann J."/>
            <person name="Frigaard N.-U."/>
            <person name="Bryant D."/>
            <person name="Woyke T."/>
        </authorList>
    </citation>
    <scope>NUCLEOTIDE SEQUENCE [LARGE SCALE GENOMIC DNA]</scope>
    <source>
        <strain evidence="5 6">970</strain>
    </source>
</reference>
<dbReference type="InterPro" id="IPR051201">
    <property type="entry name" value="Chloro_Bact_Ser_Proteases"/>
</dbReference>
<dbReference type="PRINTS" id="PR00834">
    <property type="entry name" value="PROTEASES2C"/>
</dbReference>
<dbReference type="InterPro" id="IPR001940">
    <property type="entry name" value="Peptidase_S1C"/>
</dbReference>
<dbReference type="eggNOG" id="COG0265">
    <property type="taxonomic scope" value="Bacteria"/>
</dbReference>